<comment type="caution">
    <text evidence="1">The sequence shown here is derived from an EMBL/GenBank/DDBJ whole genome shotgun (WGS) entry which is preliminary data.</text>
</comment>
<protein>
    <submittedName>
        <fullName evidence="1">Uncharacterized protein</fullName>
    </submittedName>
</protein>
<dbReference type="Proteomes" id="UP000248039">
    <property type="component" value="Unassembled WGS sequence"/>
</dbReference>
<proteinExistence type="predicted"/>
<organism evidence="1 2">
    <name type="scientific">Streptomyces tateyamensis</name>
    <dbReference type="NCBI Taxonomy" id="565073"/>
    <lineage>
        <taxon>Bacteria</taxon>
        <taxon>Bacillati</taxon>
        <taxon>Actinomycetota</taxon>
        <taxon>Actinomycetes</taxon>
        <taxon>Kitasatosporales</taxon>
        <taxon>Streptomycetaceae</taxon>
        <taxon>Streptomyces</taxon>
    </lineage>
</organism>
<evidence type="ECO:0000313" key="1">
    <source>
        <dbReference type="EMBL" id="PYC76113.1"/>
    </source>
</evidence>
<dbReference type="AlphaFoldDB" id="A0A2V4N4G8"/>
<accession>A0A2V4N4G8</accession>
<reference evidence="1 2" key="1">
    <citation type="submission" date="2018-03" db="EMBL/GenBank/DDBJ databases">
        <title>Bioinformatic expansion and discovery of thiopeptide antibiotics.</title>
        <authorList>
            <person name="Schwalen C.J."/>
            <person name="Hudson G.A."/>
            <person name="Mitchell D.A."/>
        </authorList>
    </citation>
    <scope>NUCLEOTIDE SEQUENCE [LARGE SCALE GENOMIC DNA]</scope>
    <source>
        <strain evidence="1 2">ATCC 21389</strain>
    </source>
</reference>
<evidence type="ECO:0000313" key="2">
    <source>
        <dbReference type="Proteomes" id="UP000248039"/>
    </source>
</evidence>
<dbReference type="EMBL" id="PYBW01000085">
    <property type="protein sequence ID" value="PYC76113.1"/>
    <property type="molecule type" value="Genomic_DNA"/>
</dbReference>
<sequence length="78" mass="8721">MHAEYGEAGPGGPVKMWHMVPDEKHVGLCGRELSEQAATLNSTEWGRTDETCCRACGVAWFQSVPFLADEHERKDYLP</sequence>
<name>A0A2V4N4G8_9ACTN</name>
<gene>
    <name evidence="1" type="ORF">C7C46_23185</name>
</gene>
<keyword evidence="2" id="KW-1185">Reference proteome</keyword>